<dbReference type="OMA" id="NCCQALC"/>
<gene>
    <name evidence="8" type="ORF">LOTGIDRAFT_160668</name>
</gene>
<feature type="transmembrane region" description="Helical" evidence="7">
    <location>
        <begin position="129"/>
        <end position="146"/>
    </location>
</feature>
<dbReference type="AlphaFoldDB" id="V3ZVH3"/>
<feature type="transmembrane region" description="Helical" evidence="7">
    <location>
        <begin position="382"/>
        <end position="403"/>
    </location>
</feature>
<name>V3ZVH3_LOTGI</name>
<keyword evidence="4 7" id="KW-1133">Transmembrane helix</keyword>
<keyword evidence="3 7" id="KW-0812">Transmembrane</keyword>
<comment type="similarity">
    <text evidence="2">Belongs to the ZIP transporter (TC 2.A.5) family.</text>
</comment>
<dbReference type="RefSeq" id="XP_009054010.1">
    <property type="nucleotide sequence ID" value="XM_009055762.1"/>
</dbReference>
<dbReference type="GeneID" id="20238460"/>
<dbReference type="GO" id="GO:0005385">
    <property type="term" value="F:zinc ion transmembrane transporter activity"/>
    <property type="evidence" value="ECO:0007669"/>
    <property type="project" value="TreeGrafter"/>
</dbReference>
<dbReference type="Pfam" id="PF02535">
    <property type="entry name" value="Zip"/>
    <property type="match status" value="1"/>
</dbReference>
<evidence type="ECO:0000256" key="2">
    <source>
        <dbReference type="ARBA" id="ARBA00006939"/>
    </source>
</evidence>
<organism evidence="8 9">
    <name type="scientific">Lottia gigantea</name>
    <name type="common">Giant owl limpet</name>
    <dbReference type="NCBI Taxonomy" id="225164"/>
    <lineage>
        <taxon>Eukaryota</taxon>
        <taxon>Metazoa</taxon>
        <taxon>Spiralia</taxon>
        <taxon>Lophotrochozoa</taxon>
        <taxon>Mollusca</taxon>
        <taxon>Gastropoda</taxon>
        <taxon>Patellogastropoda</taxon>
        <taxon>Lottioidea</taxon>
        <taxon>Lottiidae</taxon>
        <taxon>Lottia</taxon>
    </lineage>
</organism>
<evidence type="ECO:0000256" key="4">
    <source>
        <dbReference type="ARBA" id="ARBA00022989"/>
    </source>
</evidence>
<dbReference type="InterPro" id="IPR050799">
    <property type="entry name" value="ZIP_Transporter"/>
</dbReference>
<evidence type="ECO:0000256" key="1">
    <source>
        <dbReference type="ARBA" id="ARBA00004141"/>
    </source>
</evidence>
<evidence type="ECO:0000256" key="3">
    <source>
        <dbReference type="ARBA" id="ARBA00022692"/>
    </source>
</evidence>
<dbReference type="GO" id="GO:0071578">
    <property type="term" value="P:zinc ion import across plasma membrane"/>
    <property type="evidence" value="ECO:0007669"/>
    <property type="project" value="TreeGrafter"/>
</dbReference>
<feature type="region of interest" description="Disordered" evidence="6">
    <location>
        <begin position="213"/>
        <end position="243"/>
    </location>
</feature>
<dbReference type="EMBL" id="KB201656">
    <property type="protein sequence ID" value="ESO95508.1"/>
    <property type="molecule type" value="Genomic_DNA"/>
</dbReference>
<dbReference type="KEGG" id="lgi:LOTGIDRAFT_160668"/>
<dbReference type="GO" id="GO:0005886">
    <property type="term" value="C:plasma membrane"/>
    <property type="evidence" value="ECO:0007669"/>
    <property type="project" value="TreeGrafter"/>
</dbReference>
<evidence type="ECO:0000256" key="5">
    <source>
        <dbReference type="ARBA" id="ARBA00023136"/>
    </source>
</evidence>
<protein>
    <recommendedName>
        <fullName evidence="10">Zinc transporter ZIP14</fullName>
    </recommendedName>
</protein>
<comment type="subcellular location">
    <subcellularLocation>
        <location evidence="1">Membrane</location>
        <topology evidence="1">Multi-pass membrane protein</topology>
    </subcellularLocation>
</comment>
<reference evidence="8 9" key="1">
    <citation type="journal article" date="2013" name="Nature">
        <title>Insights into bilaterian evolution from three spiralian genomes.</title>
        <authorList>
            <person name="Simakov O."/>
            <person name="Marletaz F."/>
            <person name="Cho S.J."/>
            <person name="Edsinger-Gonzales E."/>
            <person name="Havlak P."/>
            <person name="Hellsten U."/>
            <person name="Kuo D.H."/>
            <person name="Larsson T."/>
            <person name="Lv J."/>
            <person name="Arendt D."/>
            <person name="Savage R."/>
            <person name="Osoegawa K."/>
            <person name="de Jong P."/>
            <person name="Grimwood J."/>
            <person name="Chapman J.A."/>
            <person name="Shapiro H."/>
            <person name="Aerts A."/>
            <person name="Otillar R.P."/>
            <person name="Terry A.Y."/>
            <person name="Boore J.L."/>
            <person name="Grigoriev I.V."/>
            <person name="Lindberg D.R."/>
            <person name="Seaver E.C."/>
            <person name="Weisblat D.A."/>
            <person name="Putnam N.H."/>
            <person name="Rokhsar D.S."/>
        </authorList>
    </citation>
    <scope>NUCLEOTIDE SEQUENCE [LARGE SCALE GENOMIC DNA]</scope>
</reference>
<dbReference type="InterPro" id="IPR003689">
    <property type="entry name" value="ZIP"/>
</dbReference>
<dbReference type="Proteomes" id="UP000030746">
    <property type="component" value="Unassembled WGS sequence"/>
</dbReference>
<evidence type="ECO:0000313" key="8">
    <source>
        <dbReference type="EMBL" id="ESO95508.1"/>
    </source>
</evidence>
<keyword evidence="5 7" id="KW-0472">Membrane</keyword>
<evidence type="ECO:0000256" key="6">
    <source>
        <dbReference type="SAM" id="MobiDB-lite"/>
    </source>
</evidence>
<feature type="transmembrane region" description="Helical" evidence="7">
    <location>
        <begin position="63"/>
        <end position="88"/>
    </location>
</feature>
<keyword evidence="9" id="KW-1185">Reference proteome</keyword>
<dbReference type="GO" id="GO:0140410">
    <property type="term" value="F:monoatomic cation:bicarbonate symporter activity"/>
    <property type="evidence" value="ECO:0007669"/>
    <property type="project" value="TreeGrafter"/>
</dbReference>
<evidence type="ECO:0000313" key="9">
    <source>
        <dbReference type="Proteomes" id="UP000030746"/>
    </source>
</evidence>
<feature type="transmembrane region" description="Helical" evidence="7">
    <location>
        <begin position="341"/>
        <end position="361"/>
    </location>
</feature>
<dbReference type="PANTHER" id="PTHR12191:SF37">
    <property type="entry name" value="ZINC TRANSPORTER FOI"/>
    <property type="match status" value="1"/>
</dbReference>
<dbReference type="GO" id="GO:0030003">
    <property type="term" value="P:intracellular monoatomic cation homeostasis"/>
    <property type="evidence" value="ECO:0007669"/>
    <property type="project" value="TreeGrafter"/>
</dbReference>
<proteinExistence type="inferred from homology"/>
<dbReference type="PANTHER" id="PTHR12191">
    <property type="entry name" value="SOLUTE CARRIER FAMILY 39"/>
    <property type="match status" value="1"/>
</dbReference>
<dbReference type="OrthoDB" id="200954at2759"/>
<dbReference type="CTD" id="20238460"/>
<accession>V3ZVH3</accession>
<sequence>MLTKKCLSVYDIYELYSLPLNSSIDINLFQQLSLPVLYSIKSQNCLSPPILIPHIEDPSISAVWGYGILFVSVINLCSLVGIIVLPFMKMVFYRLLLIFMVALAVGTLTGSGLLFLIPEAFGLDHDNGYILTASTVIGGIYLFYLTERIMKMLTIWRQTKKHEGRDKDIYCSIRQRTPKKSESEFKDPSTIPQSSSSCTTVTLLNDENSDASVVNESLPNGQLDTPAPKIEVNGKSVNGHHHGGEGKEIATVAWMIIFGDGLHNFIDGLSIGAAFTNSILSGVSVSLACICEELPHELGDFAILLNSGMSLKKALMYNFLSACMCYLGLIVGILLGESTSAHQWIFAIAGGMFLYIALVDMMPEMNAAAESEEAKKYGNIKIFLLQNCGLFTGFAIMLIMALYGGDISFE</sequence>
<dbReference type="HOGENOM" id="CLU_015114_13_4_1"/>
<evidence type="ECO:0000256" key="7">
    <source>
        <dbReference type="SAM" id="Phobius"/>
    </source>
</evidence>
<feature type="compositionally biased region" description="Polar residues" evidence="6">
    <location>
        <begin position="213"/>
        <end position="223"/>
    </location>
</feature>
<evidence type="ECO:0008006" key="10">
    <source>
        <dbReference type="Google" id="ProtNLM"/>
    </source>
</evidence>
<feature type="transmembrane region" description="Helical" evidence="7">
    <location>
        <begin position="95"/>
        <end position="117"/>
    </location>
</feature>
<feature type="transmembrane region" description="Helical" evidence="7">
    <location>
        <begin position="315"/>
        <end position="335"/>
    </location>
</feature>